<feature type="compositionally biased region" description="Basic and acidic residues" evidence="1">
    <location>
        <begin position="220"/>
        <end position="262"/>
    </location>
</feature>
<feature type="compositionally biased region" description="Low complexity" evidence="1">
    <location>
        <begin position="1291"/>
        <end position="1304"/>
    </location>
</feature>
<feature type="compositionally biased region" description="Polar residues" evidence="1">
    <location>
        <begin position="3072"/>
        <end position="3089"/>
    </location>
</feature>
<feature type="compositionally biased region" description="Pro residues" evidence="1">
    <location>
        <begin position="3331"/>
        <end position="3365"/>
    </location>
</feature>
<feature type="compositionally biased region" description="Polar residues" evidence="1">
    <location>
        <begin position="3268"/>
        <end position="3277"/>
    </location>
</feature>
<evidence type="ECO:0000313" key="3">
    <source>
        <dbReference type="Proteomes" id="UP000221165"/>
    </source>
</evidence>
<feature type="compositionally biased region" description="Low complexity" evidence="1">
    <location>
        <begin position="623"/>
        <end position="634"/>
    </location>
</feature>
<feature type="compositionally biased region" description="Pro residues" evidence="1">
    <location>
        <begin position="378"/>
        <end position="387"/>
    </location>
</feature>
<feature type="region of interest" description="Disordered" evidence="1">
    <location>
        <begin position="1115"/>
        <end position="1167"/>
    </location>
</feature>
<feature type="compositionally biased region" description="Polar residues" evidence="1">
    <location>
        <begin position="4256"/>
        <end position="4265"/>
    </location>
</feature>
<feature type="compositionally biased region" description="Pro residues" evidence="1">
    <location>
        <begin position="3564"/>
        <end position="3580"/>
    </location>
</feature>
<feature type="region of interest" description="Disordered" evidence="1">
    <location>
        <begin position="2926"/>
        <end position="3389"/>
    </location>
</feature>
<feature type="compositionally biased region" description="Low complexity" evidence="1">
    <location>
        <begin position="2778"/>
        <end position="2791"/>
    </location>
</feature>
<protein>
    <submittedName>
        <fullName evidence="2">Phd-finger domain-containing protein</fullName>
    </submittedName>
</protein>
<feature type="compositionally biased region" description="Basic and acidic residues" evidence="1">
    <location>
        <begin position="1926"/>
        <end position="1939"/>
    </location>
</feature>
<feature type="compositionally biased region" description="Basic and acidic residues" evidence="1">
    <location>
        <begin position="823"/>
        <end position="880"/>
    </location>
</feature>
<feature type="compositionally biased region" description="Low complexity" evidence="1">
    <location>
        <begin position="2995"/>
        <end position="3010"/>
    </location>
</feature>
<feature type="compositionally biased region" description="Low complexity" evidence="1">
    <location>
        <begin position="3366"/>
        <end position="3389"/>
    </location>
</feature>
<feature type="compositionally biased region" description="Basic and acidic residues" evidence="1">
    <location>
        <begin position="4070"/>
        <end position="4102"/>
    </location>
</feature>
<feature type="compositionally biased region" description="Basic and acidic residues" evidence="1">
    <location>
        <begin position="1305"/>
        <end position="1316"/>
    </location>
</feature>
<feature type="compositionally biased region" description="Basic and acidic residues" evidence="1">
    <location>
        <begin position="697"/>
        <end position="725"/>
    </location>
</feature>
<feature type="compositionally biased region" description="Basic and acidic residues" evidence="1">
    <location>
        <begin position="3821"/>
        <end position="3832"/>
    </location>
</feature>
<feature type="region of interest" description="Disordered" evidence="1">
    <location>
        <begin position="2706"/>
        <end position="2913"/>
    </location>
</feature>
<feature type="compositionally biased region" description="Low complexity" evidence="1">
    <location>
        <begin position="547"/>
        <end position="556"/>
    </location>
</feature>
<feature type="region of interest" description="Disordered" evidence="1">
    <location>
        <begin position="176"/>
        <end position="510"/>
    </location>
</feature>
<feature type="compositionally biased region" description="Pro residues" evidence="1">
    <location>
        <begin position="3314"/>
        <end position="3323"/>
    </location>
</feature>
<evidence type="ECO:0000313" key="2">
    <source>
        <dbReference type="EMBL" id="PHJ21511.1"/>
    </source>
</evidence>
<feature type="region of interest" description="Disordered" evidence="1">
    <location>
        <begin position="3934"/>
        <end position="3972"/>
    </location>
</feature>
<feature type="compositionally biased region" description="Low complexity" evidence="1">
    <location>
        <begin position="363"/>
        <end position="372"/>
    </location>
</feature>
<feature type="compositionally biased region" description="Basic and acidic residues" evidence="1">
    <location>
        <begin position="4226"/>
        <end position="4240"/>
    </location>
</feature>
<dbReference type="RefSeq" id="XP_067923193.1">
    <property type="nucleotide sequence ID" value="XM_068064829.1"/>
</dbReference>
<feature type="compositionally biased region" description="Basic residues" evidence="1">
    <location>
        <begin position="1125"/>
        <end position="1135"/>
    </location>
</feature>
<feature type="compositionally biased region" description="Basic and acidic residues" evidence="1">
    <location>
        <begin position="1678"/>
        <end position="1692"/>
    </location>
</feature>
<feature type="compositionally biased region" description="Polar residues" evidence="1">
    <location>
        <begin position="2327"/>
        <end position="2342"/>
    </location>
</feature>
<dbReference type="VEuPathDB" id="ToxoDB:CSUI_004644"/>
<feature type="compositionally biased region" description="Low complexity" evidence="1">
    <location>
        <begin position="946"/>
        <end position="971"/>
    </location>
</feature>
<evidence type="ECO:0000256" key="1">
    <source>
        <dbReference type="SAM" id="MobiDB-lite"/>
    </source>
</evidence>
<reference evidence="2 3" key="1">
    <citation type="journal article" date="2017" name="Int. J. Parasitol.">
        <title>The genome of the protozoan parasite Cystoisospora suis and a reverse vaccinology approach to identify vaccine candidates.</title>
        <authorList>
            <person name="Palmieri N."/>
            <person name="Shrestha A."/>
            <person name="Ruttkowski B."/>
            <person name="Beck T."/>
            <person name="Vogl C."/>
            <person name="Tomley F."/>
            <person name="Blake D.P."/>
            <person name="Joachim A."/>
        </authorList>
    </citation>
    <scope>NUCLEOTIDE SEQUENCE [LARGE SCALE GENOMIC DNA]</scope>
    <source>
        <strain evidence="2 3">Wien I</strain>
    </source>
</reference>
<feature type="compositionally biased region" description="Basic and acidic residues" evidence="1">
    <location>
        <begin position="2412"/>
        <end position="2421"/>
    </location>
</feature>
<feature type="compositionally biased region" description="Basic and acidic residues" evidence="1">
    <location>
        <begin position="1789"/>
        <end position="1800"/>
    </location>
</feature>
<feature type="region of interest" description="Disordered" evidence="1">
    <location>
        <begin position="545"/>
        <end position="1010"/>
    </location>
</feature>
<feature type="compositionally biased region" description="Acidic residues" evidence="1">
    <location>
        <begin position="2122"/>
        <end position="2131"/>
    </location>
</feature>
<feature type="compositionally biased region" description="Low complexity" evidence="1">
    <location>
        <begin position="459"/>
        <end position="510"/>
    </location>
</feature>
<feature type="compositionally biased region" description="Basic and acidic residues" evidence="1">
    <location>
        <begin position="4184"/>
        <end position="4219"/>
    </location>
</feature>
<feature type="region of interest" description="Disordered" evidence="1">
    <location>
        <begin position="2224"/>
        <end position="2584"/>
    </location>
</feature>
<name>A0A2C6KAQ4_9APIC</name>
<feature type="region of interest" description="Disordered" evidence="1">
    <location>
        <begin position="1"/>
        <end position="81"/>
    </location>
</feature>
<dbReference type="Proteomes" id="UP000221165">
    <property type="component" value="Unassembled WGS sequence"/>
</dbReference>
<feature type="compositionally biased region" description="Gly residues" evidence="1">
    <location>
        <begin position="1405"/>
        <end position="1416"/>
    </location>
</feature>
<feature type="compositionally biased region" description="Basic and acidic residues" evidence="1">
    <location>
        <begin position="3676"/>
        <end position="3709"/>
    </location>
</feature>
<feature type="compositionally biased region" description="Low complexity" evidence="1">
    <location>
        <begin position="393"/>
        <end position="403"/>
    </location>
</feature>
<comment type="caution">
    <text evidence="2">The sequence shown here is derived from an EMBL/GenBank/DDBJ whole genome shotgun (WGS) entry which is preliminary data.</text>
</comment>
<feature type="compositionally biased region" description="Basic and acidic residues" evidence="1">
    <location>
        <begin position="4395"/>
        <end position="4405"/>
    </location>
</feature>
<feature type="compositionally biased region" description="Low complexity" evidence="1">
    <location>
        <begin position="2484"/>
        <end position="2499"/>
    </location>
</feature>
<feature type="region of interest" description="Disordered" evidence="1">
    <location>
        <begin position="1587"/>
        <end position="1623"/>
    </location>
</feature>
<keyword evidence="3" id="KW-1185">Reference proteome</keyword>
<accession>A0A2C6KAQ4</accession>
<feature type="compositionally biased region" description="Pro residues" evidence="1">
    <location>
        <begin position="3545"/>
        <end position="3554"/>
    </location>
</feature>
<feature type="compositionally biased region" description="Basic and acidic residues" evidence="1">
    <location>
        <begin position="1115"/>
        <end position="1124"/>
    </location>
</feature>
<feature type="compositionally biased region" description="Low complexity" evidence="1">
    <location>
        <begin position="3122"/>
        <end position="3165"/>
    </location>
</feature>
<feature type="compositionally biased region" description="Basic and acidic residues" evidence="1">
    <location>
        <begin position="636"/>
        <end position="647"/>
    </location>
</feature>
<feature type="region of interest" description="Disordered" evidence="1">
    <location>
        <begin position="1089"/>
        <end position="1108"/>
    </location>
</feature>
<feature type="compositionally biased region" description="Low complexity" evidence="1">
    <location>
        <begin position="3586"/>
        <end position="3606"/>
    </location>
</feature>
<feature type="compositionally biased region" description="Low complexity" evidence="1">
    <location>
        <begin position="1427"/>
        <end position="1436"/>
    </location>
</feature>
<feature type="compositionally biased region" description="Polar residues" evidence="1">
    <location>
        <begin position="3182"/>
        <end position="3191"/>
    </location>
</feature>
<feature type="compositionally biased region" description="Low complexity" evidence="1">
    <location>
        <begin position="2447"/>
        <end position="2456"/>
    </location>
</feature>
<feature type="compositionally biased region" description="Basic and acidic residues" evidence="1">
    <location>
        <begin position="1472"/>
        <end position="1484"/>
    </location>
</feature>
<feature type="compositionally biased region" description="Basic residues" evidence="1">
    <location>
        <begin position="1361"/>
        <end position="1384"/>
    </location>
</feature>
<feature type="compositionally biased region" description="Pro residues" evidence="1">
    <location>
        <begin position="3033"/>
        <end position="3048"/>
    </location>
</feature>
<feature type="compositionally biased region" description="Basic and acidic residues" evidence="1">
    <location>
        <begin position="1840"/>
        <end position="1850"/>
    </location>
</feature>
<feature type="compositionally biased region" description="Low complexity" evidence="1">
    <location>
        <begin position="2463"/>
        <end position="2474"/>
    </location>
</feature>
<feature type="region of interest" description="Disordered" evidence="1">
    <location>
        <begin position="2599"/>
        <end position="2627"/>
    </location>
</feature>
<feature type="compositionally biased region" description="Pro residues" evidence="1">
    <location>
        <begin position="3294"/>
        <end position="3305"/>
    </location>
</feature>
<feature type="compositionally biased region" description="Low complexity" evidence="1">
    <location>
        <begin position="2706"/>
        <end position="2720"/>
    </location>
</feature>
<feature type="compositionally biased region" description="Basic and acidic residues" evidence="1">
    <location>
        <begin position="4279"/>
        <end position="4301"/>
    </location>
</feature>
<feature type="compositionally biased region" description="Low complexity" evidence="1">
    <location>
        <begin position="1249"/>
        <end position="1262"/>
    </location>
</feature>
<feature type="compositionally biased region" description="Basic and acidic residues" evidence="1">
    <location>
        <begin position="1729"/>
        <end position="1747"/>
    </location>
</feature>
<feature type="compositionally biased region" description="Pro residues" evidence="1">
    <location>
        <begin position="2259"/>
        <end position="2274"/>
    </location>
</feature>
<feature type="region of interest" description="Disordered" evidence="1">
    <location>
        <begin position="4371"/>
        <end position="4407"/>
    </location>
</feature>
<feature type="compositionally biased region" description="Low complexity" evidence="1">
    <location>
        <begin position="2522"/>
        <end position="2548"/>
    </location>
</feature>
<feature type="compositionally biased region" description="Basic and acidic residues" evidence="1">
    <location>
        <begin position="2091"/>
        <end position="2121"/>
    </location>
</feature>
<feature type="compositionally biased region" description="Low complexity" evidence="1">
    <location>
        <begin position="4139"/>
        <end position="4149"/>
    </location>
</feature>
<feature type="compositionally biased region" description="Gly residues" evidence="1">
    <location>
        <begin position="69"/>
        <end position="80"/>
    </location>
</feature>
<feature type="compositionally biased region" description="Polar residues" evidence="1">
    <location>
        <begin position="330"/>
        <end position="344"/>
    </location>
</feature>
<feature type="compositionally biased region" description="Polar residues" evidence="1">
    <location>
        <begin position="2502"/>
        <end position="2517"/>
    </location>
</feature>
<feature type="compositionally biased region" description="Low complexity" evidence="1">
    <location>
        <begin position="2841"/>
        <end position="2865"/>
    </location>
</feature>
<feature type="compositionally biased region" description="Low complexity" evidence="1">
    <location>
        <begin position="980"/>
        <end position="989"/>
    </location>
</feature>
<feature type="compositionally biased region" description="Acidic residues" evidence="1">
    <location>
        <begin position="1485"/>
        <end position="1499"/>
    </location>
</feature>
<feature type="compositionally biased region" description="Basic and acidic residues" evidence="1">
    <location>
        <begin position="3796"/>
        <end position="3813"/>
    </location>
</feature>
<feature type="region of interest" description="Disordered" evidence="1">
    <location>
        <begin position="2169"/>
        <end position="2193"/>
    </location>
</feature>
<feature type="compositionally biased region" description="Low complexity" evidence="1">
    <location>
        <begin position="1753"/>
        <end position="1786"/>
    </location>
</feature>
<dbReference type="GeneID" id="94428040"/>
<feature type="region of interest" description="Disordered" evidence="1">
    <location>
        <begin position="1678"/>
        <end position="2009"/>
    </location>
</feature>
<feature type="compositionally biased region" description="Polar residues" evidence="1">
    <location>
        <begin position="2893"/>
        <end position="2904"/>
    </location>
</feature>
<feature type="region of interest" description="Disordered" evidence="1">
    <location>
        <begin position="4004"/>
        <end position="4346"/>
    </location>
</feature>
<feature type="compositionally biased region" description="Low complexity" evidence="1">
    <location>
        <begin position="46"/>
        <end position="58"/>
    </location>
</feature>
<gene>
    <name evidence="2" type="ORF">CSUI_004644</name>
</gene>
<feature type="region of interest" description="Disordered" evidence="1">
    <location>
        <begin position="3672"/>
        <end position="3722"/>
    </location>
</feature>
<feature type="region of interest" description="Disordered" evidence="1">
    <location>
        <begin position="2046"/>
        <end position="2134"/>
    </location>
</feature>
<feature type="compositionally biased region" description="Low complexity" evidence="1">
    <location>
        <begin position="2308"/>
        <end position="2319"/>
    </location>
</feature>
<feature type="compositionally biased region" description="Pro residues" evidence="1">
    <location>
        <begin position="2298"/>
        <end position="2307"/>
    </location>
</feature>
<feature type="compositionally biased region" description="Low complexity" evidence="1">
    <location>
        <begin position="3230"/>
        <end position="3259"/>
    </location>
</feature>
<feature type="compositionally biased region" description="Basic and acidic residues" evidence="1">
    <location>
        <begin position="2429"/>
        <end position="2446"/>
    </location>
</feature>
<feature type="non-terminal residue" evidence="2">
    <location>
        <position position="4524"/>
    </location>
</feature>
<feature type="compositionally biased region" description="Acidic residues" evidence="1">
    <location>
        <begin position="1693"/>
        <end position="1710"/>
    </location>
</feature>
<feature type="compositionally biased region" description="Pro residues" evidence="1">
    <location>
        <begin position="404"/>
        <end position="415"/>
    </location>
</feature>
<feature type="compositionally biased region" description="Basic and acidic residues" evidence="1">
    <location>
        <begin position="4122"/>
        <end position="4131"/>
    </location>
</feature>
<feature type="compositionally biased region" description="Basic and acidic residues" evidence="1">
    <location>
        <begin position="776"/>
        <end position="797"/>
    </location>
</feature>
<feature type="compositionally biased region" description="Low complexity" evidence="1">
    <location>
        <begin position="2599"/>
        <end position="2608"/>
    </location>
</feature>
<feature type="compositionally biased region" description="Low complexity" evidence="1">
    <location>
        <begin position="996"/>
        <end position="1010"/>
    </location>
</feature>
<feature type="compositionally biased region" description="Basic and acidic residues" evidence="1">
    <location>
        <begin position="1230"/>
        <end position="1243"/>
    </location>
</feature>
<feature type="compositionally biased region" description="Basic and acidic residues" evidence="1">
    <location>
        <begin position="1880"/>
        <end position="1889"/>
    </location>
</feature>
<feature type="compositionally biased region" description="Pro residues" evidence="1">
    <location>
        <begin position="2824"/>
        <end position="2833"/>
    </location>
</feature>
<feature type="compositionally biased region" description="Basic and acidic residues" evidence="1">
    <location>
        <begin position="2070"/>
        <end position="2083"/>
    </location>
</feature>
<feature type="compositionally biased region" description="Polar residues" evidence="1">
    <location>
        <begin position="3213"/>
        <end position="3229"/>
    </location>
</feature>
<feature type="compositionally biased region" description="Basic and acidic residues" evidence="1">
    <location>
        <begin position="891"/>
        <end position="943"/>
    </location>
</feature>
<feature type="compositionally biased region" description="Gly residues" evidence="1">
    <location>
        <begin position="15"/>
        <end position="25"/>
    </location>
</feature>
<feature type="compositionally biased region" description="Gly residues" evidence="1">
    <location>
        <begin position="1279"/>
        <end position="1290"/>
    </location>
</feature>
<feature type="compositionally biased region" description="Low complexity" evidence="1">
    <location>
        <begin position="1940"/>
        <end position="1960"/>
    </location>
</feature>
<feature type="compositionally biased region" description="Polar residues" evidence="1">
    <location>
        <begin position="1864"/>
        <end position="1873"/>
    </location>
</feature>
<dbReference type="OrthoDB" id="349238at2759"/>
<feature type="compositionally biased region" description="Low complexity" evidence="1">
    <location>
        <begin position="2801"/>
        <end position="2823"/>
    </location>
</feature>
<feature type="compositionally biased region" description="Basic and acidic residues" evidence="1">
    <location>
        <begin position="4308"/>
        <end position="4341"/>
    </location>
</feature>
<dbReference type="EMBL" id="MIGC01002200">
    <property type="protein sequence ID" value="PHJ21511.1"/>
    <property type="molecule type" value="Genomic_DNA"/>
</dbReference>
<feature type="region of interest" description="Disordered" evidence="1">
    <location>
        <begin position="3772"/>
        <end position="3881"/>
    </location>
</feature>
<organism evidence="2 3">
    <name type="scientific">Cystoisospora suis</name>
    <dbReference type="NCBI Taxonomy" id="483139"/>
    <lineage>
        <taxon>Eukaryota</taxon>
        <taxon>Sar</taxon>
        <taxon>Alveolata</taxon>
        <taxon>Apicomplexa</taxon>
        <taxon>Conoidasida</taxon>
        <taxon>Coccidia</taxon>
        <taxon>Eucoccidiorida</taxon>
        <taxon>Eimeriorina</taxon>
        <taxon>Sarcocystidae</taxon>
        <taxon>Cystoisospora</taxon>
    </lineage>
</organism>
<feature type="compositionally biased region" description="Basic and acidic residues" evidence="1">
    <location>
        <begin position="2740"/>
        <end position="2765"/>
    </location>
</feature>
<feature type="compositionally biased region" description="Basic and acidic residues" evidence="1">
    <location>
        <begin position="3772"/>
        <end position="3781"/>
    </location>
</feature>
<feature type="region of interest" description="Disordered" evidence="1">
    <location>
        <begin position="3515"/>
        <end position="3627"/>
    </location>
</feature>
<feature type="compositionally biased region" description="Acidic residues" evidence="1">
    <location>
        <begin position="4165"/>
        <end position="4178"/>
    </location>
</feature>
<feature type="compositionally biased region" description="Low complexity" evidence="1">
    <location>
        <begin position="1"/>
        <end position="11"/>
    </location>
</feature>
<feature type="compositionally biased region" description="Basic and acidic residues" evidence="1">
    <location>
        <begin position="733"/>
        <end position="755"/>
    </location>
</feature>
<feature type="compositionally biased region" description="Polar residues" evidence="1">
    <location>
        <begin position="2278"/>
        <end position="2295"/>
    </location>
</feature>
<feature type="compositionally biased region" description="Low complexity" evidence="1">
    <location>
        <begin position="2224"/>
        <end position="2258"/>
    </location>
</feature>
<feature type="compositionally biased region" description="Pro residues" evidence="1">
    <location>
        <begin position="3607"/>
        <end position="3627"/>
    </location>
</feature>
<feature type="compositionally biased region" description="Low complexity" evidence="1">
    <location>
        <begin position="1890"/>
        <end position="1903"/>
    </location>
</feature>
<feature type="compositionally biased region" description="Pro residues" evidence="1">
    <location>
        <begin position="2609"/>
        <end position="2618"/>
    </location>
</feature>
<proteinExistence type="predicted"/>
<feature type="compositionally biased region" description="Low complexity" evidence="1">
    <location>
        <begin position="565"/>
        <end position="614"/>
    </location>
</feature>
<feature type="compositionally biased region" description="Basic and acidic residues" evidence="1">
    <location>
        <begin position="270"/>
        <end position="307"/>
    </location>
</feature>
<sequence>MGGSRTAAARQSRGRSGGGRGGTPGGQQHHQGGAGGSDSLKNYVDSGGASPSPTASATCDRSSSIQGGVASGGGGGGGAGCNDSEEERFWIDTDAEYFTAIHPRLLALLHHHRQSSDLFLTAVLPYLRQRSEQGIVEKEDFKAARCHGEEEKEDQGGSSMTGAPYGITTTRMFSKIAGRGQRDHSSGGIPRRLDGEEDGVMNEETEGRQTNSVGVGGASEQRRDKGKEELKEEGGEPCIDSHCRRVAHKAEEEKKMDGREEVMQTDDGDEKAGSRRGSSREGNHDVRSEVLLREEEKKSTYEKHNYDDGGGQGGSGPDSHISSSSSLLSNNETSFARENATAVSSHPCVSPRSRSSLHPADVSAACSSSSSSHTHCQPCPPPDPSYPPRYSHPRSSSSSSLPFPSQPPSSYPVPPTHFHCMQSFYPGTGPHPPTVPSPSPGVSSTASDGQRSLACHEFSSSPLSSSSKSVSLSRPLYSSSPSSSSPRSSSSSLSSSSSSSLSSSTLYRSSTVDLDRPTYSFKTGRIVKHAWPSNLLVDCTLCPRQPPSSSSSSSQQALLQGDQVSSSFSSSSCSGSHQPSPSSCSRSSRPHGAGPSSSSSSPPSSLLSAHSSSSFPAKTQPALTSSDLSSSRHLSPSHEKNFVKSREAPSTGTVVTGAGHPNPGSPGGGVREGEGLQHHDDDGRLSRLPSLLAAESAGERIEEGREKDSVRVLCTKTKEIDDEVRGVSTEEESLLKNQKEKKEDDGREYSLKRQEQLALHQQREDEEDCSSSSLSHRSDKKKDEDGATKNRDLRSGPDEEGDADHRRRGQVHDAFDNPSLAKVTEHLQGSEDALKEEKRDDGSERRRDEPEIQGDLREGKERGTREEECEEKNTKEERATMKATSQQVEKSTIEKEKHKGECGNRSGSKEHDITEIIKISDEGERSTEGDKYAADHNVKREEVQESSLLSSSSSSSPALRSKTTASASSSTGENEKLLRPLLPDKSSSFFPPPCSSPKTPSTLLSTPSPTPLTALVSPIASPDVSGSSGLTKEENMVNHVGEEEDEDPSILSIYQKNRDESIFSLVPGSNHPALLQSLHHRQLIAHLKHQMPRGRPSVDTSSPVGGTLTMMATGKKKDLREGEKHKTHYSRSPRLRNKDSILEIEQDKDDVRKRSVGGGHKKEMTIPFDQGRDRVYYEMDDVKDALHSPRKKNSRTTERATLVNELHPHKSISQPLKKESGTTTTTRGGETLEGKDKGREHSHPPPPSSSSYRSSSSSSLRSGPTAAASKTPTMMTSSGGEGIGGGGGGHSPSSRARGSATGSGKARDFEPKRDAIGRFTSTKNLSNGGGRGGNESSSQQKPQVSKVKSGLLSSPTNNSNSKKKKKNLPSNRHHPLHLLHHPQYLHHQNTNISKNRQGERKPQQEGGGGGGGGGMSTGRRKGKDSFFDSSTSSGDSRVNKKREGTFSSHMKGKGRDERSPLVLSLHDEDEDTKANSIERDHLEDGLGDEDTDDEGGIDRDDAEEEDMLLRNVFVPTVNKKWNGNPLPSIQNCRPPDVFVLSLLIPDHLGPTDFPPECDTAGDMSTFLASVIAASTTGPSDWMIREDGREEEEDDHKNHEEVREDQQNAFGRSDSPYSVGCLRGGADERKADMARLSSSSDNMLRVTTMKRDKEGKVTRDTRRCSDSFCGRVKEGVGEELVKKKKLDAEKNVKEEEDSQEEEHQEEEEDIIAMEKKNNSGGMKPKRKQDRSRTSFEEDRIGDKTKENARALITPSSSSSSLPKSPSLRATTGATTTTTTTTATTTTTSRLRGDSISRKGEETSSDFSYYNRSGVCSLSSSSSLASGSTGEGLGGEFSPPPIKREVNEEGRSLLDGTLSSPPPSRHSVSFPSDSSHLLALTESRRRCRESSHLVTSTRRSSLSLGRGERGGGEEEDSSSLPEQQGAPREGRKRDSKKHERLSSQGSIYSSSSSGKHPFSSCPSSPPPPLPSRDASGRFIRRCNSDSKTETMTATKGGRKTAGAGGEEKIARGRFLNLEGTNEEDDVTLKKKNRRDQMTSTMVTMIKEREIQQEQGGRGGAGKNVGIASKSKKGGDHVSRGGKRDVGGFVGEGIVKEKITKKESKTRPPKGSDVRKEKRRASSKEEEEEDEGDTAMESMIECYTSEELPSHTFLVSPLELFTPRDRKRRLSSLFEGGRTTSYQGRRKRLPLPTILSGPSPAWTDCGRIPLNDLCHLKPSSSSSLPPFMNPMSSFTTNESSPPSYLLSPTSTPTSSFSFFPSSYPPPPPPSSPFPPYFPGTAPTTTTSFPGLFASSSSLPVPMAPSYPSPSPLGYLSPSGASSDALRENDQGSCSGTSRFSATGITMTKRETAGNDTTVDNGSREEAPGSVEEKSKKDKGAEEDSDMHHAEANTREEGEVRIANEEGRQEALTCLEGEKKPDDRPISSCSPRARQEQTQEGRRDEQDLSKSHSASLSSSSFIQVDRPSCVSLPSLPSNVPLPPPAPPVSAASSSFSQTPCSPSAHGYSSSPTSLGYTTTRPSCLGPSHDQSPSPSSSLQAPSSYAGPLSSSSSPPPPSSQGGGRGESGGYHERRFAGGYGPSCSSSGSHMNPCPSMYYGPSVSSYPYSSSSSLPPPPLPPSLPSSSSSYPVHEVPPTTIAWVPCAPSSSVPYFISSSSSGLQSSCYPQPSPPPGCYLPPPGSSVVYYTPCTPAPVPAPPSSFLLLPSSSSCYRTSSSLSQGGDSSTDEGAGAARCRGRSSPTSRVEEKKGMKMDEKKPSCSHDTEEAPRRLNGPSSPPVDPYSPSSPSASSSPSSTMLMTGENLPSYSRSSYGPPSTSFFPPLSSTSLPPPNPPGPLQPNMSQGPPASSPSVMTSSSSFFPSAYSQPPFSSLPPAQMPLSGCTPPPPSLPLSQSVSCNMPGSTTTSSGPIGEFKPSHMSTLSAFYSGAGYRGTAREGEDSLRSVSAGRGGEGGHHSSTSLLSSPSRRSSASMPPSLPHLATDGPYPPPQMPFRGVVDPSSSSSSVNYSSSTALSGCYDEGERGGEGRTSPPHNNPSQVPPVPPFSTIPPPFMPANYASSSPPPSLSPTSRRRSESAGTSSHSYCPSSTQQGCRSFSSSCPPPIPSSIYSSTHRRPPLHQIDSSPISAPTASSHLSSSARGNPNSSPSLPLLPALPRDGTISCSSSSSLSTIQAPVYPYNIPPNRYDSPQPSSSHPSAGYQPYSSYEGRSARRHDPQETSFSSNPGVLGSTQVSGGPAAGAIAPSCMPSTTTSSSSLGYSSLPSAQGGVGEAPSSSTHQSPSYCHVPPSQQPTHGGGVPPSPCCPLPPILPSSSSLPSPSFPSSPSLPLPSTTYFLPPPCPPLSTPPPSLPSPPAGPTGPAPLFPLPLLPTYPGSRPSSSSSSSPNLLSNRQFPSSLPLPPSGVLIPPFYGPASALKPSPPDCCLYPPDIAENFRFGNYSKSMLPSGVPLGLLRASMTKVDSVHTFYANRHGSERLPGEKSFFDISSENAQRHSMGLPPLPAGTLPSLILRPFSECNSSLNRERGGGAFGSPSPSSSPPPSGSLMCCPSPSSPPPPPAFPFSSSSLSLSPPPLMPTHTPNDPPPSSGDRFSSTSLPTSVASSPYPGYSSSCSPPPPSSFPSPPQPFPGPPSSFPPFYPSPSSCCYYPPPVPLPPYSSSSPPLVRTCSSPPCVLSGSFQQSCEREEAKQPSPRSETRQEKGRGRKGEEKGIDKKQEKKGRRRTRSVDDVYESKLRSALGDKIREHMLKSHLAPLPGQIFLPSGLHVLPSTYLSLQEREKRGRMDDVGRTSLSSMSPHAIGRRTAEQGDCRHNEKDEGMKGRMMNGGGEKKGDSLHEEDVNLGIHDSHASLSQSPQRQDVSTSRTLPPSIPHSLSVASSSSSLSTSLSSSSLLDQDTMKSTSAIVSSSQNGASGPLSKTGNVDVLLEEEEEKGMVDVHVKTSSCSKKVQQPPLLLPGGGESISTTIQSSSSLSTSKEEGKDHLKTLIVTSFTHPDRHARCRRLSDYTAASPLVRPGDAPHIPSLHSQVDRTEEESRQQGDRGLSERRRRSYAGEERPPSKMIIYDDGPEGGASVLAMKKEENRRVLSEDKEVALVRENKQEGEREKEIQGGEGEMQGESSSKSDMLDCLTKERGERALLVESGENVKSTGSTSSRGGEQGGEQGKVSKGEDKEGEEEELMIDENDVAGGGDGKDRNNKQETKKNGRERDSTDNTGKDDQRRGKTEEEQVYASKDTERDKRRLSEGKDGVQGGGEDQQDDVEMNESSSTSALITSMHADMTATKNDASGHKKTTEEEKKTDAEQKRAGGGEEEEQTEIKGKETEENKKTCDLEKNRHGDQNMDKNTADKGEEEGSLAVLMNGVPKSREFFEIGDVKRKEEEKDLEERQHQEKSAMTVMTTRRKSSELHSRKDTSSSYSRSSLIAVEVENLLWRFAALVEEKKAICTRLLESVQREKRPDWKGWAEIEDRMLRHYIEQSAKSSMDTRHTYTLTQQSRDIIRLRVTCVSSGSLPPEWAERALCTVCGSGEDWDE</sequence>
<feature type="compositionally biased region" description="Basic and acidic residues" evidence="1">
    <location>
        <begin position="1594"/>
        <end position="1605"/>
    </location>
</feature>
<feature type="compositionally biased region" description="Basic and acidic residues" evidence="1">
    <location>
        <begin position="4371"/>
        <end position="4384"/>
    </location>
</feature>
<feature type="compositionally biased region" description="Basic and acidic residues" evidence="1">
    <location>
        <begin position="4020"/>
        <end position="4051"/>
    </location>
</feature>
<feature type="compositionally biased region" description="Basic and acidic residues" evidence="1">
    <location>
        <begin position="671"/>
        <end position="685"/>
    </location>
</feature>
<feature type="compositionally biased region" description="Low complexity" evidence="1">
    <location>
        <begin position="2951"/>
        <end position="2969"/>
    </location>
</feature>
<feature type="compositionally biased region" description="Low complexity" evidence="1">
    <location>
        <begin position="3954"/>
        <end position="3967"/>
    </location>
</feature>
<feature type="compositionally biased region" description="Pro residues" evidence="1">
    <location>
        <begin position="429"/>
        <end position="439"/>
    </location>
</feature>
<feature type="compositionally biased region" description="Polar residues" evidence="1">
    <location>
        <begin position="3842"/>
        <end position="3859"/>
    </location>
</feature>
<feature type="compositionally biased region" description="Low complexity" evidence="1">
    <location>
        <begin position="1811"/>
        <end position="1826"/>
    </location>
</feature>
<feature type="region of interest" description="Disordered" evidence="1">
    <location>
        <begin position="1186"/>
        <end position="1499"/>
    </location>
</feature>
<feature type="compositionally biased region" description="Basic and acidic residues" evidence="1">
    <location>
        <begin position="2358"/>
        <end position="2405"/>
    </location>
</feature>
<feature type="compositionally biased region" description="Low complexity" evidence="1">
    <location>
        <begin position="3866"/>
        <end position="3881"/>
    </location>
</feature>
<feature type="compositionally biased region" description="Low complexity" evidence="1">
    <location>
        <begin position="1334"/>
        <end position="1360"/>
    </location>
</feature>
<feature type="compositionally biased region" description="Acidic residues" evidence="1">
    <location>
        <begin position="195"/>
        <end position="204"/>
    </location>
</feature>